<accession>A0A7E4VD44</accession>
<evidence type="ECO:0000313" key="5">
    <source>
        <dbReference type="WBParaSite" id="Pan_g19573.t1"/>
    </source>
</evidence>
<evidence type="ECO:0000256" key="1">
    <source>
        <dbReference type="ARBA" id="ARBA00048432"/>
    </source>
</evidence>
<sequence length="1406" mass="157022">MLERTSFVKLGLYIFQVATSSYTAMDLDDIIGKFDALNLESNFVEPAGFEMPEIPSHSAFNDVISNFDTLNLESSIEPIVFDKPEVRLRQIPSYNVLDGASGFFTPITLENVAEALLPSMADGEIGTFDPVNLENNAKPASEVPKPPSYNTLDGEIGVFDHITLVNNGLPAPEVPKIPTYNTLDGKIGKFKLPKLEKNTKSASEEPKPSSFNTLDGEIGVFDHTNLENNAEPVFEVPYIPSYNTLDGKIGHFSELDLDGNANSGSDISKTSSFSALDIYLSTFGPQGRRGRVKREGFTIPKTVSYNALDGHIGRFDPNNLENNSKPHIPRAIDPSQLFTVLAPNILSEIPAARKLFIEGYAKNERGERGMQMTHLDQELREKLSNELYDDPTSAAKRFDAYNLVQQVAEMLECCEPVIIDCAPSQVINSDKTAIVKFDHFRGNEALANSKPVLVVNSERLFGESGGSVFYGEVAQCSRELFLKVKTTKKKTFAANTYYYVFVRPYENMFNAINQVTQMMHCDTSVISKVFGDRTFGLSKELYIEKRATDIEQNDPKITPYLNKAQKEAVYSILTQTPENPFLLFGPPGTGKTTTLVEALRCIVESNTPDQRRKFLICTPSNMAADNFALALLKSGAINSSKIIRILASRYELGMIEPGIRDIVSMRKDNPNIPDVPDSSVLRGFDVVISTIGSATKLLKLGKDHFTHVIIDEAGQATEPETLVPLFLMSGDGCRLILAGDPKQLGPVIVNEVLNKPIFRFDESLLMRLSEKEEYKIDPRLMIQLTDNHRSHETIVEIASQIIYDGTLVSTYPDGHDSFVEHEILKGSKLPVRFHAVFGEQKYHHSGSKYNLSEVNTVVQYVEELLKTTPNLSPSDIGVIAPYKEQGNRIKNFLARYKGITIDTVEKFQGSERRVIIMTTTRTRGLGFIDEIRRFNTAITRAQQLLIIVGNPCTLVESDFWKTFINFCASNGCFHADRKFQKRKWLQWFGEDLSDAENDAELEDEILYNEEMAKKSGSYATFRGTQYANPYKIYDNGLPDEDQSMYYIDKVLNGTAYNTEALDGSDNGGPNGNAKNGNPSVRYFSYYTAKDYYNGYNTDARDGGKYGGYKADVDDGKNSDRLNTAQDGLNDIDTQTSKSSSGKQKVKYNPFGYGESKTSETDIPTEIEIPDFKSKRNNAVSILQQFRDAATPTELNQKTPSPLPEEEPISVSSDDTISESYSNEYDSEEKHLTYFSGPPVGDPPLVDDADYVAAHPETNTPLEPRESVQPEYTGPSDANMYDFYYGDDDDDDDCLLTENDDGSLDGQESQQGESRQSESRQSDRASRQSNYQAPLSRQSTDSVRSESQSIINGLRKKQLPLDPRIASVNERHNDGPQRQTPQFSDYESRCETSASNDFNKTCEDYMR</sequence>
<dbReference type="Pfam" id="PF13087">
    <property type="entry name" value="AAA_12"/>
    <property type="match status" value="1"/>
</dbReference>
<evidence type="ECO:0000256" key="2">
    <source>
        <dbReference type="SAM" id="MobiDB-lite"/>
    </source>
</evidence>
<dbReference type="SUPFAM" id="SSF52540">
    <property type="entry name" value="P-loop containing nucleoside triphosphate hydrolases"/>
    <property type="match status" value="1"/>
</dbReference>
<feature type="compositionally biased region" description="Polar residues" evidence="2">
    <location>
        <begin position="1375"/>
        <end position="1398"/>
    </location>
</feature>
<dbReference type="GO" id="GO:0003678">
    <property type="term" value="F:DNA helicase activity"/>
    <property type="evidence" value="ECO:0007669"/>
    <property type="project" value="UniProtKB-EC"/>
</dbReference>
<dbReference type="WBParaSite" id="Pan_g19573.t1">
    <property type="protein sequence ID" value="Pan_g19573.t1"/>
    <property type="gene ID" value="Pan_g19573"/>
</dbReference>
<dbReference type="PANTHER" id="PTHR10887">
    <property type="entry name" value="DNA2/NAM7 HELICASE FAMILY"/>
    <property type="match status" value="1"/>
</dbReference>
<protein>
    <submittedName>
        <fullName evidence="5">RNA helicase</fullName>
    </submittedName>
</protein>
<dbReference type="InterPro" id="IPR041677">
    <property type="entry name" value="DNA2/NAM7_AAA_11"/>
</dbReference>
<dbReference type="InterPro" id="IPR003593">
    <property type="entry name" value="AAA+_ATPase"/>
</dbReference>
<evidence type="ECO:0000259" key="3">
    <source>
        <dbReference type="PROSITE" id="PS51192"/>
    </source>
</evidence>
<dbReference type="InterPro" id="IPR014001">
    <property type="entry name" value="Helicase_ATP-bd"/>
</dbReference>
<feature type="compositionally biased region" description="Basic and acidic residues" evidence="2">
    <location>
        <begin position="1314"/>
        <end position="1325"/>
    </location>
</feature>
<dbReference type="InterPro" id="IPR027417">
    <property type="entry name" value="P-loop_NTPase"/>
</dbReference>
<comment type="catalytic activity">
    <reaction evidence="1">
        <text>ATP + H2O = ADP + phosphate + H(+)</text>
        <dbReference type="Rhea" id="RHEA:13065"/>
        <dbReference type="ChEBI" id="CHEBI:15377"/>
        <dbReference type="ChEBI" id="CHEBI:15378"/>
        <dbReference type="ChEBI" id="CHEBI:30616"/>
        <dbReference type="ChEBI" id="CHEBI:43474"/>
        <dbReference type="ChEBI" id="CHEBI:456216"/>
        <dbReference type="EC" id="3.6.4.12"/>
    </reaction>
    <physiologicalReaction direction="left-to-right" evidence="1">
        <dbReference type="Rhea" id="RHEA:13066"/>
    </physiologicalReaction>
</comment>
<name>A0A7E4VD44_PANRE</name>
<reference evidence="5" key="2">
    <citation type="submission" date="2020-10" db="UniProtKB">
        <authorList>
            <consortium name="WormBaseParasite"/>
        </authorList>
    </citation>
    <scope>IDENTIFICATION</scope>
</reference>
<proteinExistence type="predicted"/>
<dbReference type="SMART" id="SM00382">
    <property type="entry name" value="AAA"/>
    <property type="match status" value="1"/>
</dbReference>
<dbReference type="Gene3D" id="3.40.50.300">
    <property type="entry name" value="P-loop containing nucleotide triphosphate hydrolases"/>
    <property type="match status" value="2"/>
</dbReference>
<dbReference type="PROSITE" id="PS51192">
    <property type="entry name" value="HELICASE_ATP_BIND_1"/>
    <property type="match status" value="1"/>
</dbReference>
<feature type="compositionally biased region" description="Polar residues" evidence="2">
    <location>
        <begin position="1329"/>
        <end position="1350"/>
    </location>
</feature>
<keyword evidence="4" id="KW-1185">Reference proteome</keyword>
<feature type="region of interest" description="Disordered" evidence="2">
    <location>
        <begin position="1186"/>
        <end position="1406"/>
    </location>
</feature>
<feature type="compositionally biased region" description="Polar residues" evidence="2">
    <location>
        <begin position="1120"/>
        <end position="1135"/>
    </location>
</feature>
<feature type="compositionally biased region" description="Acidic residues" evidence="2">
    <location>
        <begin position="1284"/>
        <end position="1302"/>
    </location>
</feature>
<dbReference type="PANTHER" id="PTHR10887:SF495">
    <property type="entry name" value="HELICASE SENATAXIN ISOFORM X1-RELATED"/>
    <property type="match status" value="1"/>
</dbReference>
<feature type="region of interest" description="Disordered" evidence="2">
    <location>
        <begin position="1111"/>
        <end position="1158"/>
    </location>
</feature>
<dbReference type="InterPro" id="IPR041679">
    <property type="entry name" value="DNA2/NAM7-like_C"/>
</dbReference>
<dbReference type="Proteomes" id="UP000492821">
    <property type="component" value="Unassembled WGS sequence"/>
</dbReference>
<dbReference type="CDD" id="cd18808">
    <property type="entry name" value="SF1_C_Upf1"/>
    <property type="match status" value="1"/>
</dbReference>
<dbReference type="Pfam" id="PF13086">
    <property type="entry name" value="AAA_11"/>
    <property type="match status" value="2"/>
</dbReference>
<feature type="domain" description="Helicase ATP-binding" evidence="3">
    <location>
        <begin position="572"/>
        <end position="730"/>
    </location>
</feature>
<organism evidence="4 5">
    <name type="scientific">Panagrellus redivivus</name>
    <name type="common">Microworm</name>
    <dbReference type="NCBI Taxonomy" id="6233"/>
    <lineage>
        <taxon>Eukaryota</taxon>
        <taxon>Metazoa</taxon>
        <taxon>Ecdysozoa</taxon>
        <taxon>Nematoda</taxon>
        <taxon>Chromadorea</taxon>
        <taxon>Rhabditida</taxon>
        <taxon>Tylenchina</taxon>
        <taxon>Panagrolaimomorpha</taxon>
        <taxon>Panagrolaimoidea</taxon>
        <taxon>Panagrolaimidae</taxon>
        <taxon>Panagrellus</taxon>
    </lineage>
</organism>
<reference evidence="4" key="1">
    <citation type="journal article" date="2013" name="Genetics">
        <title>The draft genome and transcriptome of Panagrellus redivivus are shaped by the harsh demands of a free-living lifestyle.</title>
        <authorList>
            <person name="Srinivasan J."/>
            <person name="Dillman A.R."/>
            <person name="Macchietto M.G."/>
            <person name="Heikkinen L."/>
            <person name="Lakso M."/>
            <person name="Fracchia K.M."/>
            <person name="Antoshechkin I."/>
            <person name="Mortazavi A."/>
            <person name="Wong G."/>
            <person name="Sternberg P.W."/>
        </authorList>
    </citation>
    <scope>NUCLEOTIDE SEQUENCE [LARGE SCALE GENOMIC DNA]</scope>
    <source>
        <strain evidence="4">MT8872</strain>
    </source>
</reference>
<dbReference type="SMART" id="SM00487">
    <property type="entry name" value="DEXDc"/>
    <property type="match status" value="1"/>
</dbReference>
<dbReference type="InterPro" id="IPR045055">
    <property type="entry name" value="DNA2/NAM7-like"/>
</dbReference>
<evidence type="ECO:0000313" key="4">
    <source>
        <dbReference type="Proteomes" id="UP000492821"/>
    </source>
</evidence>
<dbReference type="InterPro" id="IPR047187">
    <property type="entry name" value="SF1_C_Upf1"/>
</dbReference>